<name>A0A225B7Z0_TALAT</name>
<dbReference type="GeneID" id="31000268"/>
<keyword evidence="6" id="KW-1185">Reference proteome</keyword>
<dbReference type="InterPro" id="IPR052355">
    <property type="entry name" value="CENP-V-like"/>
</dbReference>
<dbReference type="SUPFAM" id="SSF51316">
    <property type="entry name" value="Mss4-like"/>
    <property type="match status" value="1"/>
</dbReference>
<dbReference type="AlphaFoldDB" id="A0A225B7Z0"/>
<dbReference type="RefSeq" id="XP_020124330.1">
    <property type="nucleotide sequence ID" value="XM_020260328.1"/>
</dbReference>
<evidence type="ECO:0000259" key="4">
    <source>
        <dbReference type="PROSITE" id="PS51891"/>
    </source>
</evidence>
<accession>A0A225B7Z0</accession>
<proteinExistence type="inferred from homology"/>
<sequence length="169" mass="18697">MYTPPAFSGPIPEVSGEFLEVYTGGCYCGAVTLMVKTKPLPEIEVKEDNCSICQRNANVCIYPDQSEVSIVGDDNMTEYRFARKFTGHRFCKVCGVQVYMKLHGPPKALVDSLPLAKQKIIRQKLSIVPIRIAALDGVEFSLVKIQRSDEGTEGYAIGNQKRKGMNDST</sequence>
<dbReference type="EMBL" id="LFMY01000001">
    <property type="protein sequence ID" value="OKL64209.1"/>
    <property type="molecule type" value="Genomic_DNA"/>
</dbReference>
<reference evidence="5 6" key="1">
    <citation type="submission" date="2015-06" db="EMBL/GenBank/DDBJ databases">
        <title>Talaromyces atroroseus IBT 11181 draft genome.</title>
        <authorList>
            <person name="Rasmussen K.B."/>
            <person name="Rasmussen S."/>
            <person name="Petersen B."/>
            <person name="Sicheritz-Ponten T."/>
            <person name="Mortensen U.H."/>
            <person name="Thrane U."/>
        </authorList>
    </citation>
    <scope>NUCLEOTIDE SEQUENCE [LARGE SCALE GENOMIC DNA]</scope>
    <source>
        <strain evidence="5 6">IBT 11181</strain>
    </source>
</reference>
<dbReference type="OrthoDB" id="2993351at2759"/>
<evidence type="ECO:0000256" key="3">
    <source>
        <dbReference type="ARBA" id="ARBA00022833"/>
    </source>
</evidence>
<dbReference type="Gene3D" id="2.170.150.70">
    <property type="match status" value="1"/>
</dbReference>
<comment type="similarity">
    <text evidence="1">Belongs to the Gfa family.</text>
</comment>
<evidence type="ECO:0000256" key="1">
    <source>
        <dbReference type="ARBA" id="ARBA00005495"/>
    </source>
</evidence>
<feature type="domain" description="CENP-V/GFA" evidence="4">
    <location>
        <begin position="22"/>
        <end position="141"/>
    </location>
</feature>
<protein>
    <recommendedName>
        <fullName evidence="4">CENP-V/GFA domain-containing protein</fullName>
    </recommendedName>
</protein>
<comment type="caution">
    <text evidence="5">The sequence shown here is derived from an EMBL/GenBank/DDBJ whole genome shotgun (WGS) entry which is preliminary data.</text>
</comment>
<keyword evidence="3" id="KW-0862">Zinc</keyword>
<dbReference type="PROSITE" id="PS51891">
    <property type="entry name" value="CENP_V_GFA"/>
    <property type="match status" value="1"/>
</dbReference>
<dbReference type="InterPro" id="IPR006913">
    <property type="entry name" value="CENP-V/GFA"/>
</dbReference>
<evidence type="ECO:0000256" key="2">
    <source>
        <dbReference type="ARBA" id="ARBA00022723"/>
    </source>
</evidence>
<dbReference type="Proteomes" id="UP000214365">
    <property type="component" value="Unassembled WGS sequence"/>
</dbReference>
<organism evidence="5 6">
    <name type="scientific">Talaromyces atroroseus</name>
    <dbReference type="NCBI Taxonomy" id="1441469"/>
    <lineage>
        <taxon>Eukaryota</taxon>
        <taxon>Fungi</taxon>
        <taxon>Dikarya</taxon>
        <taxon>Ascomycota</taxon>
        <taxon>Pezizomycotina</taxon>
        <taxon>Eurotiomycetes</taxon>
        <taxon>Eurotiomycetidae</taxon>
        <taxon>Eurotiales</taxon>
        <taxon>Trichocomaceae</taxon>
        <taxon>Talaromyces</taxon>
        <taxon>Talaromyces sect. Trachyspermi</taxon>
    </lineage>
</organism>
<gene>
    <name evidence="5" type="ORF">UA08_00513</name>
</gene>
<dbReference type="GO" id="GO:0016846">
    <property type="term" value="F:carbon-sulfur lyase activity"/>
    <property type="evidence" value="ECO:0007669"/>
    <property type="project" value="InterPro"/>
</dbReference>
<dbReference type="Pfam" id="PF04828">
    <property type="entry name" value="GFA"/>
    <property type="match status" value="1"/>
</dbReference>
<evidence type="ECO:0000313" key="5">
    <source>
        <dbReference type="EMBL" id="OKL64209.1"/>
    </source>
</evidence>
<dbReference type="GO" id="GO:0046872">
    <property type="term" value="F:metal ion binding"/>
    <property type="evidence" value="ECO:0007669"/>
    <property type="project" value="UniProtKB-KW"/>
</dbReference>
<keyword evidence="2" id="KW-0479">Metal-binding</keyword>
<evidence type="ECO:0000313" key="6">
    <source>
        <dbReference type="Proteomes" id="UP000214365"/>
    </source>
</evidence>
<dbReference type="STRING" id="1441469.A0A225B7Z0"/>
<dbReference type="PANTHER" id="PTHR28620">
    <property type="entry name" value="CENTROMERE PROTEIN V"/>
    <property type="match status" value="1"/>
</dbReference>
<dbReference type="InterPro" id="IPR011057">
    <property type="entry name" value="Mss4-like_sf"/>
</dbReference>
<dbReference type="PANTHER" id="PTHR28620:SF1">
    <property type="entry name" value="CENP-V_GFA DOMAIN-CONTAINING PROTEIN"/>
    <property type="match status" value="1"/>
</dbReference>